<accession>A0A2P2JFH8</accession>
<protein>
    <submittedName>
        <fullName evidence="1">Uncharacterized protein</fullName>
    </submittedName>
</protein>
<organism evidence="1">
    <name type="scientific">Rhizophora mucronata</name>
    <name type="common">Asiatic mangrove</name>
    <dbReference type="NCBI Taxonomy" id="61149"/>
    <lineage>
        <taxon>Eukaryota</taxon>
        <taxon>Viridiplantae</taxon>
        <taxon>Streptophyta</taxon>
        <taxon>Embryophyta</taxon>
        <taxon>Tracheophyta</taxon>
        <taxon>Spermatophyta</taxon>
        <taxon>Magnoliopsida</taxon>
        <taxon>eudicotyledons</taxon>
        <taxon>Gunneridae</taxon>
        <taxon>Pentapetalae</taxon>
        <taxon>rosids</taxon>
        <taxon>fabids</taxon>
        <taxon>Malpighiales</taxon>
        <taxon>Rhizophoraceae</taxon>
        <taxon>Rhizophora</taxon>
    </lineage>
</organism>
<proteinExistence type="predicted"/>
<dbReference type="EMBL" id="GGEC01011722">
    <property type="protein sequence ID" value="MBW92205.1"/>
    <property type="molecule type" value="Transcribed_RNA"/>
</dbReference>
<name>A0A2P2JFH8_RHIMU</name>
<sequence>MYTGLLMFKVVCTVFMPHLSNCILWNPLCYLFPHLHHSFWTFFFCFCLFV</sequence>
<evidence type="ECO:0000313" key="1">
    <source>
        <dbReference type="EMBL" id="MBW92205.1"/>
    </source>
</evidence>
<dbReference type="AlphaFoldDB" id="A0A2P2JFH8"/>
<reference evidence="1" key="1">
    <citation type="submission" date="2018-02" db="EMBL/GenBank/DDBJ databases">
        <title>Rhizophora mucronata_Transcriptome.</title>
        <authorList>
            <person name="Meera S.P."/>
            <person name="Sreeshan A."/>
            <person name="Augustine A."/>
        </authorList>
    </citation>
    <scope>NUCLEOTIDE SEQUENCE</scope>
    <source>
        <tissue evidence="1">Leaf</tissue>
    </source>
</reference>